<dbReference type="InterPro" id="IPR036388">
    <property type="entry name" value="WH-like_DNA-bd_sf"/>
</dbReference>
<organism evidence="1 2">
    <name type="scientific">Methermicoccus shengliensis</name>
    <dbReference type="NCBI Taxonomy" id="660064"/>
    <lineage>
        <taxon>Archaea</taxon>
        <taxon>Methanobacteriati</taxon>
        <taxon>Methanobacteriota</taxon>
        <taxon>Stenosarchaea group</taxon>
        <taxon>Methanomicrobia</taxon>
        <taxon>Methanosarcinales</taxon>
        <taxon>Methermicoccaceae</taxon>
        <taxon>Methermicoccus</taxon>
    </lineage>
</organism>
<dbReference type="AlphaFoldDB" id="A0A832RW91"/>
<dbReference type="EMBL" id="DUIH01000014">
    <property type="protein sequence ID" value="HIH69870.1"/>
    <property type="molecule type" value="Genomic_DNA"/>
</dbReference>
<dbReference type="Gene3D" id="1.10.10.10">
    <property type="entry name" value="Winged helix-like DNA-binding domain superfamily/Winged helix DNA-binding domain"/>
    <property type="match status" value="1"/>
</dbReference>
<dbReference type="Pfam" id="PF09824">
    <property type="entry name" value="ArsR"/>
    <property type="match status" value="1"/>
</dbReference>
<gene>
    <name evidence="1" type="ORF">HA299_04535</name>
</gene>
<dbReference type="InterPro" id="IPR014517">
    <property type="entry name" value="ArsR_tscrpt_regulator"/>
</dbReference>
<sequence>MGGRTKVIDDASELVPLLRTFGSATHKKVFNSLLTGWHTAEELSELTEEPVEVVERSLMMLRRCGLVDSQWRMVPGAPKPVKEYTCIYTKAYMNLRCSMDELAELIQLTFASDGELQDDMERLTAEIESGNKSLVNLSRVMEKSPMYIKGLARRTDGLMVKGQRIDKRVIKE</sequence>
<evidence type="ECO:0000313" key="2">
    <source>
        <dbReference type="Proteomes" id="UP000600363"/>
    </source>
</evidence>
<comment type="caution">
    <text evidence="1">The sequence shown here is derived from an EMBL/GenBank/DDBJ whole genome shotgun (WGS) entry which is preliminary data.</text>
</comment>
<dbReference type="RefSeq" id="WP_042686567.1">
    <property type="nucleotide sequence ID" value="NZ_DUIH01000014.1"/>
</dbReference>
<proteinExistence type="predicted"/>
<dbReference type="SUPFAM" id="SSF46785">
    <property type="entry name" value="Winged helix' DNA-binding domain"/>
    <property type="match status" value="1"/>
</dbReference>
<dbReference type="PIRSF" id="PIRSF022057">
    <property type="entry name" value="UCP022057"/>
    <property type="match status" value="1"/>
</dbReference>
<evidence type="ECO:0000313" key="1">
    <source>
        <dbReference type="EMBL" id="HIH69870.1"/>
    </source>
</evidence>
<name>A0A832RW91_9EURY</name>
<protein>
    <submittedName>
        <fullName evidence="1">ArsR family transcriptional regulator</fullName>
    </submittedName>
</protein>
<dbReference type="Proteomes" id="UP000600363">
    <property type="component" value="Unassembled WGS sequence"/>
</dbReference>
<dbReference type="InterPro" id="IPR036390">
    <property type="entry name" value="WH_DNA-bd_sf"/>
</dbReference>
<accession>A0A832RW91</accession>
<reference evidence="1" key="1">
    <citation type="journal article" date="2020" name="bioRxiv">
        <title>A rank-normalized archaeal taxonomy based on genome phylogeny resolves widespread incomplete and uneven classifications.</title>
        <authorList>
            <person name="Rinke C."/>
            <person name="Chuvochina M."/>
            <person name="Mussig A.J."/>
            <person name="Chaumeil P.-A."/>
            <person name="Waite D.W."/>
            <person name="Whitman W.B."/>
            <person name="Parks D.H."/>
            <person name="Hugenholtz P."/>
        </authorList>
    </citation>
    <scope>NUCLEOTIDE SEQUENCE</scope>
    <source>
        <strain evidence="1">UBA12518</strain>
    </source>
</reference>